<keyword evidence="1" id="KW-0472">Membrane</keyword>
<sequence length="318" mass="36028">MQMQTTLILIGSIFLIAAIFFSEWLPHISLFFLMMGFTYFVASKLLGGKPVYQGSKPFYTMSEGEQSVIPYADSGWKGPSSSLRFAIYVHTAPRVLSRHVCADDDETLFQPTCPTYEYNKCKCEAMFCDRCTMRTENMYKLLFIGDSLEFYMAGYSSTEEHTFVPALLKVRTGKDSTQHYMESISLPAIPFQKWTIVTIVKEGRRFDVYYGSKLVTTKLLDYIPIPPDSSQNWQAGNLEWIGTLGLFYAREGEQNSEDVERDLAALVDKRGIPFYVSMPPLTLNLTNTTNFTFGNKLRLGLPTVAPANPFTKYETSVA</sequence>
<keyword evidence="1" id="KW-1133">Transmembrane helix</keyword>
<evidence type="ECO:0000256" key="1">
    <source>
        <dbReference type="SAM" id="Phobius"/>
    </source>
</evidence>
<accession>A0A6C0DR05</accession>
<proteinExistence type="predicted"/>
<dbReference type="EMBL" id="MN739654">
    <property type="protein sequence ID" value="QHT18319.1"/>
    <property type="molecule type" value="Genomic_DNA"/>
</dbReference>
<evidence type="ECO:0000313" key="2">
    <source>
        <dbReference type="EMBL" id="QHT18319.1"/>
    </source>
</evidence>
<name>A0A6C0DR05_9ZZZZ</name>
<dbReference type="AlphaFoldDB" id="A0A6C0DR05"/>
<keyword evidence="1" id="KW-0812">Transmembrane</keyword>
<reference evidence="2" key="1">
    <citation type="journal article" date="2020" name="Nature">
        <title>Giant virus diversity and host interactions through global metagenomics.</title>
        <authorList>
            <person name="Schulz F."/>
            <person name="Roux S."/>
            <person name="Paez-Espino D."/>
            <person name="Jungbluth S."/>
            <person name="Walsh D.A."/>
            <person name="Denef V.J."/>
            <person name="McMahon K.D."/>
            <person name="Konstantinidis K.T."/>
            <person name="Eloe-Fadrosh E.A."/>
            <person name="Kyrpides N.C."/>
            <person name="Woyke T."/>
        </authorList>
    </citation>
    <scope>NUCLEOTIDE SEQUENCE</scope>
    <source>
        <strain evidence="2">GVMAG-M-3300023174-46</strain>
    </source>
</reference>
<organism evidence="2">
    <name type="scientific">viral metagenome</name>
    <dbReference type="NCBI Taxonomy" id="1070528"/>
    <lineage>
        <taxon>unclassified sequences</taxon>
        <taxon>metagenomes</taxon>
        <taxon>organismal metagenomes</taxon>
    </lineage>
</organism>
<feature type="transmembrane region" description="Helical" evidence="1">
    <location>
        <begin position="7"/>
        <end position="24"/>
    </location>
</feature>
<protein>
    <submittedName>
        <fullName evidence="2">Uncharacterized protein</fullName>
    </submittedName>
</protein>